<dbReference type="GO" id="GO:0005524">
    <property type="term" value="F:ATP binding"/>
    <property type="evidence" value="ECO:0007669"/>
    <property type="project" value="UniProtKB-KW"/>
</dbReference>
<feature type="active site" evidence="1">
    <location>
        <position position="347"/>
    </location>
</feature>
<dbReference type="SUPFAM" id="SSF140931">
    <property type="entry name" value="Fic-like"/>
    <property type="match status" value="1"/>
</dbReference>
<dbReference type="InterPro" id="IPR040198">
    <property type="entry name" value="Fido_containing"/>
</dbReference>
<keyword evidence="5" id="KW-1185">Reference proteome</keyword>
<dbReference type="InterPro" id="IPR036597">
    <property type="entry name" value="Fido-like_dom_sf"/>
</dbReference>
<dbReference type="PANTHER" id="PTHR13504">
    <property type="entry name" value="FIDO DOMAIN-CONTAINING PROTEIN DDB_G0283145"/>
    <property type="match status" value="1"/>
</dbReference>
<dbReference type="AlphaFoldDB" id="A0A1M4SFT2"/>
<dbReference type="OrthoDB" id="9814400at2"/>
<gene>
    <name evidence="4" type="ORF">SAMN05444405_10189</name>
</gene>
<dbReference type="Pfam" id="PF02661">
    <property type="entry name" value="Fic"/>
    <property type="match status" value="1"/>
</dbReference>
<reference evidence="4 5" key="1">
    <citation type="submission" date="2016-11" db="EMBL/GenBank/DDBJ databases">
        <authorList>
            <person name="Jaros S."/>
            <person name="Januszkiewicz K."/>
            <person name="Wedrychowicz H."/>
        </authorList>
    </citation>
    <scope>NUCLEOTIDE SEQUENCE [LARGE SCALE GENOMIC DNA]</scope>
    <source>
        <strain evidence="4 5">DSM 26991</strain>
    </source>
</reference>
<dbReference type="InterPro" id="IPR003812">
    <property type="entry name" value="Fido"/>
</dbReference>
<feature type="binding site" evidence="2">
    <location>
        <begin position="351"/>
        <end position="358"/>
    </location>
    <ligand>
        <name>ATP</name>
        <dbReference type="ChEBI" id="CHEBI:30616"/>
    </ligand>
</feature>
<keyword evidence="2" id="KW-0067">ATP-binding</keyword>
<dbReference type="PROSITE" id="PS51459">
    <property type="entry name" value="FIDO"/>
    <property type="match status" value="1"/>
</dbReference>
<dbReference type="RefSeq" id="WP_073398554.1">
    <property type="nucleotide sequence ID" value="NZ_FQTV01000001.1"/>
</dbReference>
<evidence type="ECO:0000313" key="5">
    <source>
        <dbReference type="Proteomes" id="UP000184509"/>
    </source>
</evidence>
<dbReference type="EMBL" id="FQTV01000001">
    <property type="protein sequence ID" value="SHE31056.1"/>
    <property type="molecule type" value="Genomic_DNA"/>
</dbReference>
<dbReference type="PANTHER" id="PTHR13504:SF38">
    <property type="entry name" value="FIDO DOMAIN-CONTAINING PROTEIN"/>
    <property type="match status" value="1"/>
</dbReference>
<evidence type="ECO:0000256" key="2">
    <source>
        <dbReference type="PIRSR" id="PIRSR640198-2"/>
    </source>
</evidence>
<evidence type="ECO:0000256" key="1">
    <source>
        <dbReference type="PIRSR" id="PIRSR640198-1"/>
    </source>
</evidence>
<dbReference type="Proteomes" id="UP000184509">
    <property type="component" value="Unassembled WGS sequence"/>
</dbReference>
<protein>
    <submittedName>
        <fullName evidence="4">Fic/DOC family protein</fullName>
    </submittedName>
</protein>
<organism evidence="4 5">
    <name type="scientific">Bacteroides luti</name>
    <dbReference type="NCBI Taxonomy" id="1297750"/>
    <lineage>
        <taxon>Bacteria</taxon>
        <taxon>Pseudomonadati</taxon>
        <taxon>Bacteroidota</taxon>
        <taxon>Bacteroidia</taxon>
        <taxon>Bacteroidales</taxon>
        <taxon>Bacteroidaceae</taxon>
        <taxon>Bacteroides</taxon>
    </lineage>
</organism>
<evidence type="ECO:0000313" key="4">
    <source>
        <dbReference type="EMBL" id="SHE31056.1"/>
    </source>
</evidence>
<feature type="domain" description="Fido" evidence="3">
    <location>
        <begin position="259"/>
        <end position="410"/>
    </location>
</feature>
<sequence>MPICTRFFCNAPIFHGRKVIEQGAIMGYAAIIHGLDLNVPMVETIALVCNQNKKYQTEDWNVFPKSYMFEEDEHISEIEALYKHLVFALKYEGVNLLVFSSLVKCYSIDKLTELVSIEPTGQYSRKIWFLIEWFLGYSLPEIQDLTKKSYIPLLDDKLQYAIEGEKSPRHLIINNLPGTRGFCPLIRKTPKLEQYIASNLSAKNNNFLKGIHKDILLRTSAFLMLKDSKASFTIEGESPKSKRTARWAKAIGQAGNKDLGKEELIRLQQVVIENERFVEMGFRKKGGFVGEHDRHTGEPIPDHISAKWQDVEPLIDGLLDTYELLMNSNMDAVISAANIAFGFVFIHPFIDGNGRIHRYLIHHILAKKQFIQQGIIFPVSASILNRIEDYRMVLEMFSLPLLDFIDWKETKDHNVEVLNETIDFYRYFDGTKQAEFLYDCVKDTIENIIPEEISYLTKYDGFKRYLDDEFEMPDKMVALLIGFLERNDGKFSKRAKEKEFSSLSDKEIQDIESNYRMFFEIQ</sequence>
<evidence type="ECO:0000259" key="3">
    <source>
        <dbReference type="PROSITE" id="PS51459"/>
    </source>
</evidence>
<name>A0A1M4SFT2_9BACE</name>
<proteinExistence type="predicted"/>
<accession>A0A1M4SFT2</accession>
<dbReference type="STRING" id="1297750.SAMN05444405_10189"/>
<dbReference type="Gene3D" id="1.10.3290.10">
    <property type="entry name" value="Fido-like domain"/>
    <property type="match status" value="1"/>
</dbReference>
<keyword evidence="2" id="KW-0547">Nucleotide-binding</keyword>